<sequence length="389" mass="43715">MWCDRRVGRRTVEFNASPRPTLGVEWEMVLVDRGTRDLASRASEVLEAVEREASPTGPRVTKELLRNTLEAVTGVCDTVAEAADDLTRTLDAIRRVTDPLGLDLMCAGTHPFGRWDEQLVTPDPRYAELLERTQWWGRQMLIWGVHVHVGVNSVHKVLPILNTLLNHYPHLQALSASSPYWTGFDTGYASNRAQMFQQLPTAGLPFQFGAWDEFEDYVDDMFVTGVIDGLSDVRWDVRPSPRFGTIEVRVCDGTPSLRELRALTAFTQALVVHLDARLEAGETLPTMPPWHVQENKWRAARYGLDAEIIVDAAGRERLVTDDLDEWLNRLEPVARQLDCADDLALVAEIPRRGASYQRQRATFEAACARGAANPLHDVVDSLVAELREP</sequence>
<keyword evidence="1 5" id="KW-0436">Ligase</keyword>
<proteinExistence type="inferred from homology"/>
<dbReference type="NCBIfam" id="NF010042">
    <property type="entry name" value="PRK13517.1-2"/>
    <property type="match status" value="1"/>
</dbReference>
<dbReference type="HAMAP" id="MF_01609">
    <property type="entry name" value="Glu_cys_ligase_2"/>
    <property type="match status" value="1"/>
</dbReference>
<dbReference type="PANTHER" id="PTHR36510">
    <property type="entry name" value="GLUTAMATE--CYSTEINE LIGASE 2-RELATED"/>
    <property type="match status" value="1"/>
</dbReference>
<evidence type="ECO:0000256" key="4">
    <source>
        <dbReference type="ARBA" id="ARBA00048819"/>
    </source>
</evidence>
<keyword evidence="7" id="KW-1185">Reference proteome</keyword>
<dbReference type="GO" id="GO:0004357">
    <property type="term" value="F:glutamate-cysteine ligase activity"/>
    <property type="evidence" value="ECO:0007669"/>
    <property type="project" value="UniProtKB-EC"/>
</dbReference>
<dbReference type="Pfam" id="PF04107">
    <property type="entry name" value="GCS2"/>
    <property type="match status" value="1"/>
</dbReference>
<dbReference type="NCBIfam" id="TIGR02050">
    <property type="entry name" value="gshA_cyan_rel"/>
    <property type="match status" value="1"/>
</dbReference>
<reference evidence="6 7" key="1">
    <citation type="submission" date="2018-03" db="EMBL/GenBank/DDBJ databases">
        <title>Genomic Encyclopedia of Archaeal and Bacterial Type Strains, Phase II (KMG-II): from individual species to whole genera.</title>
        <authorList>
            <person name="Goeker M."/>
        </authorList>
    </citation>
    <scope>NUCLEOTIDE SEQUENCE [LARGE SCALE GENOMIC DNA]</scope>
    <source>
        <strain evidence="6 7">DSM 19711</strain>
    </source>
</reference>
<dbReference type="InterPro" id="IPR014746">
    <property type="entry name" value="Gln_synth/guanido_kin_cat_dom"/>
</dbReference>
<dbReference type="SUPFAM" id="SSF55931">
    <property type="entry name" value="Glutamine synthetase/guanido kinase"/>
    <property type="match status" value="1"/>
</dbReference>
<dbReference type="InterPro" id="IPR011793">
    <property type="entry name" value="YbdK"/>
</dbReference>
<dbReference type="EMBL" id="PVZF01000003">
    <property type="protein sequence ID" value="PRY16668.1"/>
    <property type="molecule type" value="Genomic_DNA"/>
</dbReference>
<evidence type="ECO:0000313" key="6">
    <source>
        <dbReference type="EMBL" id="PRY16668.1"/>
    </source>
</evidence>
<evidence type="ECO:0000256" key="1">
    <source>
        <dbReference type="ARBA" id="ARBA00022598"/>
    </source>
</evidence>
<dbReference type="Proteomes" id="UP000238083">
    <property type="component" value="Unassembled WGS sequence"/>
</dbReference>
<comment type="catalytic activity">
    <reaction evidence="4 5">
        <text>L-cysteine + L-glutamate + ATP = gamma-L-glutamyl-L-cysteine + ADP + phosphate + H(+)</text>
        <dbReference type="Rhea" id="RHEA:13285"/>
        <dbReference type="ChEBI" id="CHEBI:15378"/>
        <dbReference type="ChEBI" id="CHEBI:29985"/>
        <dbReference type="ChEBI" id="CHEBI:30616"/>
        <dbReference type="ChEBI" id="CHEBI:35235"/>
        <dbReference type="ChEBI" id="CHEBI:43474"/>
        <dbReference type="ChEBI" id="CHEBI:58173"/>
        <dbReference type="ChEBI" id="CHEBI:456216"/>
        <dbReference type="EC" id="6.3.2.2"/>
    </reaction>
</comment>
<protein>
    <recommendedName>
        <fullName evidence="5">Putative glutamate--cysteine ligase 2</fullName>
        <ecNumber evidence="5">6.3.2.2</ecNumber>
    </recommendedName>
    <alternativeName>
        <fullName evidence="5">Gamma-glutamylcysteine synthetase 2</fullName>
        <shortName evidence="5">GCS 2</shortName>
        <shortName evidence="5">Gamma-GCS 2</shortName>
    </alternativeName>
</protein>
<gene>
    <name evidence="6" type="ORF">CLV37_10399</name>
</gene>
<evidence type="ECO:0000313" key="7">
    <source>
        <dbReference type="Proteomes" id="UP000238083"/>
    </source>
</evidence>
<keyword evidence="3 5" id="KW-0067">ATP-binding</keyword>
<dbReference type="GO" id="GO:0042398">
    <property type="term" value="P:modified amino acid biosynthetic process"/>
    <property type="evidence" value="ECO:0007669"/>
    <property type="project" value="InterPro"/>
</dbReference>
<dbReference type="Gene3D" id="3.30.590.20">
    <property type="match status" value="1"/>
</dbReference>
<dbReference type="AlphaFoldDB" id="A0A2T0R699"/>
<dbReference type="EC" id="6.3.2.2" evidence="5"/>
<comment type="similarity">
    <text evidence="5">Belongs to the glutamate--cysteine ligase type 2 family. YbdK subfamily.</text>
</comment>
<accession>A0A2T0R699</accession>
<name>A0A2T0R699_9ACTN</name>
<dbReference type="InterPro" id="IPR006336">
    <property type="entry name" value="GCS2"/>
</dbReference>
<evidence type="ECO:0000256" key="3">
    <source>
        <dbReference type="ARBA" id="ARBA00022840"/>
    </source>
</evidence>
<evidence type="ECO:0000256" key="5">
    <source>
        <dbReference type="HAMAP-Rule" id="MF_01609"/>
    </source>
</evidence>
<keyword evidence="2 5" id="KW-0547">Nucleotide-binding</keyword>
<dbReference type="NCBIfam" id="NF010043">
    <property type="entry name" value="PRK13517.1-3"/>
    <property type="match status" value="1"/>
</dbReference>
<evidence type="ECO:0000256" key="2">
    <source>
        <dbReference type="ARBA" id="ARBA00022741"/>
    </source>
</evidence>
<dbReference type="InterPro" id="IPR050141">
    <property type="entry name" value="GCL_type2/YbdK_subfam"/>
</dbReference>
<organism evidence="6 7">
    <name type="scientific">Kineococcus rhizosphaerae</name>
    <dbReference type="NCBI Taxonomy" id="559628"/>
    <lineage>
        <taxon>Bacteria</taxon>
        <taxon>Bacillati</taxon>
        <taxon>Actinomycetota</taxon>
        <taxon>Actinomycetes</taxon>
        <taxon>Kineosporiales</taxon>
        <taxon>Kineosporiaceae</taxon>
        <taxon>Kineococcus</taxon>
    </lineage>
</organism>
<dbReference type="PANTHER" id="PTHR36510:SF1">
    <property type="entry name" value="GLUTAMATE--CYSTEINE LIGASE 2-RELATED"/>
    <property type="match status" value="1"/>
</dbReference>
<dbReference type="GO" id="GO:0005524">
    <property type="term" value="F:ATP binding"/>
    <property type="evidence" value="ECO:0007669"/>
    <property type="project" value="UniProtKB-KW"/>
</dbReference>
<comment type="function">
    <text evidence="5">ATP-dependent carboxylate-amine ligase which exhibits weak glutamate--cysteine ligase activity.</text>
</comment>
<dbReference type="NCBIfam" id="NF010044">
    <property type="entry name" value="PRK13517.1-4"/>
    <property type="match status" value="1"/>
</dbReference>
<comment type="caution">
    <text evidence="6">The sequence shown here is derived from an EMBL/GenBank/DDBJ whole genome shotgun (WGS) entry which is preliminary data.</text>
</comment>